<dbReference type="GO" id="GO:0005829">
    <property type="term" value="C:cytosol"/>
    <property type="evidence" value="ECO:0007669"/>
    <property type="project" value="TreeGrafter"/>
</dbReference>
<organism evidence="2 3">
    <name type="scientific">Gemmata obscuriglobus</name>
    <dbReference type="NCBI Taxonomy" id="114"/>
    <lineage>
        <taxon>Bacteria</taxon>
        <taxon>Pseudomonadati</taxon>
        <taxon>Planctomycetota</taxon>
        <taxon>Planctomycetia</taxon>
        <taxon>Gemmatales</taxon>
        <taxon>Gemmataceae</taxon>
        <taxon>Gemmata</taxon>
    </lineage>
</organism>
<dbReference type="GO" id="GO:0008408">
    <property type="term" value="F:3'-5' exonuclease activity"/>
    <property type="evidence" value="ECO:0007669"/>
    <property type="project" value="TreeGrafter"/>
</dbReference>
<dbReference type="AlphaFoldDB" id="A0A2Z3GV71"/>
<dbReference type="CDD" id="cd06130">
    <property type="entry name" value="DNA_pol_III_epsilon_like"/>
    <property type="match status" value="1"/>
</dbReference>
<keyword evidence="2" id="KW-0269">Exonuclease</keyword>
<evidence type="ECO:0000259" key="1">
    <source>
        <dbReference type="SMART" id="SM00479"/>
    </source>
</evidence>
<dbReference type="EMBL" id="CP025958">
    <property type="protein sequence ID" value="AWM36441.1"/>
    <property type="molecule type" value="Genomic_DNA"/>
</dbReference>
<proteinExistence type="predicted"/>
<reference evidence="2 3" key="1">
    <citation type="submission" date="2018-01" db="EMBL/GenBank/DDBJ databases">
        <title>G. obscuriglobus.</title>
        <authorList>
            <person name="Franke J."/>
            <person name="Blomberg W."/>
            <person name="Selmecki A."/>
        </authorList>
    </citation>
    <scope>NUCLEOTIDE SEQUENCE [LARGE SCALE GENOMIC DNA]</scope>
    <source>
        <strain evidence="2 3">DSM 5831</strain>
    </source>
</reference>
<gene>
    <name evidence="2" type="ORF">C1280_05005</name>
</gene>
<sequence>MSAPRRKPTPLPPLDGPFVAIDFETADHGPDSACAIGLARVENNKVVRREAVLIRPPRPRVMFTEVHGITWPMVQNASPFGDVWRGLLPIIEGAKFLAAHNASFDRRVLHACCIAAGLDVPALPFVCTVQIARRKWALKPANLPAVCRRLGIGLIHHHAGSDAEACARIILAAAALASAEAAN</sequence>
<dbReference type="InterPro" id="IPR012337">
    <property type="entry name" value="RNaseH-like_sf"/>
</dbReference>
<dbReference type="OrthoDB" id="9776650at2"/>
<dbReference type="PANTHER" id="PTHR30231">
    <property type="entry name" value="DNA POLYMERASE III SUBUNIT EPSILON"/>
    <property type="match status" value="1"/>
</dbReference>
<dbReference type="Gene3D" id="3.30.420.10">
    <property type="entry name" value="Ribonuclease H-like superfamily/Ribonuclease H"/>
    <property type="match status" value="1"/>
</dbReference>
<dbReference type="GO" id="GO:0006259">
    <property type="term" value="P:DNA metabolic process"/>
    <property type="evidence" value="ECO:0007669"/>
    <property type="project" value="UniProtKB-ARBA"/>
</dbReference>
<dbReference type="SUPFAM" id="SSF53098">
    <property type="entry name" value="Ribonuclease H-like"/>
    <property type="match status" value="1"/>
</dbReference>
<evidence type="ECO:0000313" key="2">
    <source>
        <dbReference type="EMBL" id="AWM36441.1"/>
    </source>
</evidence>
<dbReference type="GO" id="GO:0003676">
    <property type="term" value="F:nucleic acid binding"/>
    <property type="evidence" value="ECO:0007669"/>
    <property type="project" value="InterPro"/>
</dbReference>
<evidence type="ECO:0000313" key="3">
    <source>
        <dbReference type="Proteomes" id="UP000245802"/>
    </source>
</evidence>
<dbReference type="InterPro" id="IPR013520">
    <property type="entry name" value="Ribonucl_H"/>
</dbReference>
<accession>A0A2Z3GV71</accession>
<dbReference type="RefSeq" id="WP_010044456.1">
    <property type="nucleotide sequence ID" value="NZ_CP025958.1"/>
</dbReference>
<dbReference type="Proteomes" id="UP000245802">
    <property type="component" value="Chromosome"/>
</dbReference>
<dbReference type="InterPro" id="IPR036397">
    <property type="entry name" value="RNaseH_sf"/>
</dbReference>
<keyword evidence="2" id="KW-0540">Nuclease</keyword>
<feature type="domain" description="Exonuclease" evidence="1">
    <location>
        <begin position="17"/>
        <end position="179"/>
    </location>
</feature>
<dbReference type="Pfam" id="PF00929">
    <property type="entry name" value="RNase_T"/>
    <property type="match status" value="1"/>
</dbReference>
<dbReference type="SMART" id="SM00479">
    <property type="entry name" value="EXOIII"/>
    <property type="match status" value="1"/>
</dbReference>
<name>A0A2Z3GV71_9BACT</name>
<keyword evidence="2" id="KW-0378">Hydrolase</keyword>
<protein>
    <submittedName>
        <fullName evidence="2">Exonuclease</fullName>
    </submittedName>
</protein>
<keyword evidence="3" id="KW-1185">Reference proteome</keyword>
<dbReference type="KEGG" id="gog:C1280_05005"/>
<dbReference type="PANTHER" id="PTHR30231:SF42">
    <property type="entry name" value="EXONUCLEASE"/>
    <property type="match status" value="1"/>
</dbReference>